<gene>
    <name evidence="1" type="ORF">SPM_006595</name>
</gene>
<dbReference type="RefSeq" id="WP_040584478.1">
    <property type="nucleotide sequence ID" value="NZ_AGBZ02000005.1"/>
</dbReference>
<dbReference type="AlphaFoldDB" id="A0AAI9T271"/>
<keyword evidence="1" id="KW-0614">Plasmid</keyword>
<geneLocation type="plasmid" evidence="1">
    <name>pSme1</name>
</geneLocation>
<dbReference type="EMBL" id="AGBZ02000005">
    <property type="protein sequence ID" value="KAI92015.1"/>
    <property type="molecule type" value="Genomic_DNA"/>
</dbReference>
<dbReference type="Proteomes" id="UP000004057">
    <property type="component" value="Unassembled WGS sequence"/>
</dbReference>
<reference evidence="1 2" key="1">
    <citation type="journal article" date="2012" name="J. Proteome Res.">
        <title>Application of Spiroplasma melliferum proteogenomic profiling for the discovery of virulence factors and pathogenicity mechanisms in host-associated spiroplasmas.</title>
        <authorList>
            <person name="Alexeev D."/>
            <person name="Kostrjukova E."/>
            <person name="Aliper A."/>
            <person name="Popenko A."/>
            <person name="Bazaleev N."/>
            <person name="Tyakht A."/>
            <person name="Selezneva O."/>
            <person name="Akopian T."/>
            <person name="Prichodko E."/>
            <person name="Kondratov I."/>
            <person name="Chukin M."/>
            <person name="Demina I."/>
            <person name="Galyamina M."/>
            <person name="Kamashev D."/>
            <person name="Vanyushkina A."/>
            <person name="Ladygina V."/>
            <person name="Levitskii S."/>
            <person name="Lazarev V."/>
            <person name="Govorun V."/>
        </authorList>
    </citation>
    <scope>NUCLEOTIDE SEQUENCE [LARGE SCALE GENOMIC DNA]</scope>
    <source>
        <strain evidence="1 2">KC3</strain>
    </source>
</reference>
<organism evidence="1 2">
    <name type="scientific">Spiroplasma melliferum KC3</name>
    <dbReference type="NCBI Taxonomy" id="570509"/>
    <lineage>
        <taxon>Bacteria</taxon>
        <taxon>Bacillati</taxon>
        <taxon>Mycoplasmatota</taxon>
        <taxon>Mollicutes</taxon>
        <taxon>Entomoplasmatales</taxon>
        <taxon>Spiroplasmataceae</taxon>
        <taxon>Spiroplasma</taxon>
    </lineage>
</organism>
<evidence type="ECO:0000313" key="1">
    <source>
        <dbReference type="EMBL" id="KAI92015.1"/>
    </source>
</evidence>
<sequence>MGELEKILIMINRWGYLNLEQIALLLNKNIKTIQLQKEKLINLKMLNVDTLPKKNYYTLTSKAQSHLGRNHKKSIKVNYYELQHQDMLIKWLCSQTDIEHYQTERELKMENWKLRAYPNLIVYKNDDSEIYVEFDNTKKAPIRIKNKIINYKDWLNNGNKVHWVATNKTLSNWTQKQIIELNLYANQHTYEIWEPNLDKKV</sequence>
<evidence type="ECO:0000313" key="2">
    <source>
        <dbReference type="Proteomes" id="UP000004057"/>
    </source>
</evidence>
<comment type="caution">
    <text evidence="1">The sequence shown here is derived from an EMBL/GenBank/DDBJ whole genome shotgun (WGS) entry which is preliminary data.</text>
</comment>
<name>A0AAI9T271_SPIME</name>
<proteinExistence type="predicted"/>
<protein>
    <submittedName>
        <fullName evidence="1">Uncharacterized protein</fullName>
    </submittedName>
</protein>
<accession>A0AAI9T271</accession>